<feature type="compositionally biased region" description="Low complexity" evidence="7">
    <location>
        <begin position="523"/>
        <end position="548"/>
    </location>
</feature>
<comment type="subcellular location">
    <subcellularLocation>
        <location evidence="1 6">Nucleus</location>
    </subcellularLocation>
</comment>
<dbReference type="OrthoDB" id="5954824at2759"/>
<evidence type="ECO:0000256" key="1">
    <source>
        <dbReference type="ARBA" id="ARBA00004123"/>
    </source>
</evidence>
<feature type="domain" description="FHA" evidence="8">
    <location>
        <begin position="57"/>
        <end position="120"/>
    </location>
</feature>
<dbReference type="GO" id="GO:0000981">
    <property type="term" value="F:DNA-binding transcription factor activity, RNA polymerase II-specific"/>
    <property type="evidence" value="ECO:0007669"/>
    <property type="project" value="TreeGrafter"/>
</dbReference>
<dbReference type="PANTHER" id="PTHR45881">
    <property type="entry name" value="CHECKPOINT SUPPRESSOR 1-LIKE, ISOFORM A-RELATED"/>
    <property type="match status" value="1"/>
</dbReference>
<evidence type="ECO:0000256" key="5">
    <source>
        <dbReference type="ARBA" id="ARBA00023242"/>
    </source>
</evidence>
<feature type="compositionally biased region" description="Basic and acidic residues" evidence="7">
    <location>
        <begin position="740"/>
        <end position="757"/>
    </location>
</feature>
<dbReference type="Proteomes" id="UP000092321">
    <property type="component" value="Unassembled WGS sequence"/>
</dbReference>
<evidence type="ECO:0000256" key="2">
    <source>
        <dbReference type="ARBA" id="ARBA00023015"/>
    </source>
</evidence>
<feature type="compositionally biased region" description="Polar residues" evidence="7">
    <location>
        <begin position="599"/>
        <end position="611"/>
    </location>
</feature>
<dbReference type="PROSITE" id="PS00658">
    <property type="entry name" value="FORK_HEAD_2"/>
    <property type="match status" value="1"/>
</dbReference>
<feature type="compositionally biased region" description="Low complexity" evidence="7">
    <location>
        <begin position="581"/>
        <end position="598"/>
    </location>
</feature>
<dbReference type="InterPro" id="IPR030456">
    <property type="entry name" value="TF_fork_head_CS_2"/>
</dbReference>
<protein>
    <recommendedName>
        <fullName evidence="12">FHA domain-containing protein</fullName>
    </recommendedName>
</protein>
<reference evidence="11" key="1">
    <citation type="journal article" date="2016" name="Proc. Natl. Acad. Sci. U.S.A.">
        <title>Comparative genomics of biotechnologically important yeasts.</title>
        <authorList>
            <person name="Riley R."/>
            <person name="Haridas S."/>
            <person name="Wolfe K.H."/>
            <person name="Lopes M.R."/>
            <person name="Hittinger C.T."/>
            <person name="Goeker M."/>
            <person name="Salamov A.A."/>
            <person name="Wisecaver J.H."/>
            <person name="Long T.M."/>
            <person name="Calvey C.H."/>
            <person name="Aerts A.L."/>
            <person name="Barry K.W."/>
            <person name="Choi C."/>
            <person name="Clum A."/>
            <person name="Coughlan A.Y."/>
            <person name="Deshpande S."/>
            <person name="Douglass A.P."/>
            <person name="Hanson S.J."/>
            <person name="Klenk H.-P."/>
            <person name="LaButti K.M."/>
            <person name="Lapidus A."/>
            <person name="Lindquist E.A."/>
            <person name="Lipzen A.M."/>
            <person name="Meier-Kolthoff J.P."/>
            <person name="Ohm R.A."/>
            <person name="Otillar R.P."/>
            <person name="Pangilinan J.L."/>
            <person name="Peng Y."/>
            <person name="Rokas A."/>
            <person name="Rosa C.A."/>
            <person name="Scheuner C."/>
            <person name="Sibirny A.A."/>
            <person name="Slot J.C."/>
            <person name="Stielow J.B."/>
            <person name="Sun H."/>
            <person name="Kurtzman C.P."/>
            <person name="Blackwell M."/>
            <person name="Grigoriev I.V."/>
            <person name="Jeffries T.W."/>
        </authorList>
    </citation>
    <scope>NUCLEOTIDE SEQUENCE [LARGE SCALE GENOMIC DNA]</scope>
    <source>
        <strain evidence="11">NRRL Y-1626</strain>
    </source>
</reference>
<dbReference type="InterPro" id="IPR008984">
    <property type="entry name" value="SMAD_FHA_dom_sf"/>
</dbReference>
<comment type="caution">
    <text evidence="10">The sequence shown here is derived from an EMBL/GenBank/DDBJ whole genome shotgun (WGS) entry which is preliminary data.</text>
</comment>
<proteinExistence type="predicted"/>
<evidence type="ECO:0000256" key="7">
    <source>
        <dbReference type="SAM" id="MobiDB-lite"/>
    </source>
</evidence>
<dbReference type="SMART" id="SM00240">
    <property type="entry name" value="FHA"/>
    <property type="match status" value="1"/>
</dbReference>
<dbReference type="SUPFAM" id="SSF46785">
    <property type="entry name" value="Winged helix' DNA-binding domain"/>
    <property type="match status" value="1"/>
</dbReference>
<feature type="DNA-binding region" description="Fork-head" evidence="6">
    <location>
        <begin position="267"/>
        <end position="377"/>
    </location>
</feature>
<dbReference type="Gene3D" id="1.10.10.10">
    <property type="entry name" value="Winged helix-like DNA-binding domain superfamily/Winged helix DNA-binding domain"/>
    <property type="match status" value="1"/>
</dbReference>
<feature type="region of interest" description="Disordered" evidence="7">
    <location>
        <begin position="565"/>
        <end position="611"/>
    </location>
</feature>
<keyword evidence="2" id="KW-0805">Transcription regulation</keyword>
<evidence type="ECO:0000313" key="10">
    <source>
        <dbReference type="EMBL" id="OBA26204.1"/>
    </source>
</evidence>
<dbReference type="Gene3D" id="2.60.200.20">
    <property type="match status" value="1"/>
</dbReference>
<keyword evidence="4" id="KW-0804">Transcription</keyword>
<feature type="region of interest" description="Disordered" evidence="7">
    <location>
        <begin position="674"/>
        <end position="711"/>
    </location>
</feature>
<dbReference type="GO" id="GO:0005634">
    <property type="term" value="C:nucleus"/>
    <property type="evidence" value="ECO:0007669"/>
    <property type="project" value="UniProtKB-SubCell"/>
</dbReference>
<keyword evidence="11" id="KW-1185">Reference proteome</keyword>
<dbReference type="PROSITE" id="PS50039">
    <property type="entry name" value="FORK_HEAD_3"/>
    <property type="match status" value="1"/>
</dbReference>
<dbReference type="SUPFAM" id="SSF49879">
    <property type="entry name" value="SMAD/FHA domain"/>
    <property type="match status" value="1"/>
</dbReference>
<dbReference type="GO" id="GO:0000978">
    <property type="term" value="F:RNA polymerase II cis-regulatory region sequence-specific DNA binding"/>
    <property type="evidence" value="ECO:0007669"/>
    <property type="project" value="TreeGrafter"/>
</dbReference>
<dbReference type="InterPro" id="IPR000253">
    <property type="entry name" value="FHA_dom"/>
</dbReference>
<dbReference type="PROSITE" id="PS50006">
    <property type="entry name" value="FHA_DOMAIN"/>
    <property type="match status" value="1"/>
</dbReference>
<feature type="domain" description="Fork-head" evidence="9">
    <location>
        <begin position="267"/>
        <end position="377"/>
    </location>
</feature>
<dbReference type="SMART" id="SM00339">
    <property type="entry name" value="FH"/>
    <property type="match status" value="1"/>
</dbReference>
<feature type="region of interest" description="Disordered" evidence="7">
    <location>
        <begin position="523"/>
        <end position="550"/>
    </location>
</feature>
<dbReference type="InterPro" id="IPR001766">
    <property type="entry name" value="Fork_head_dom"/>
</dbReference>
<organism evidence="10 11">
    <name type="scientific">Hanseniaspora valbyensis NRRL Y-1626</name>
    <dbReference type="NCBI Taxonomy" id="766949"/>
    <lineage>
        <taxon>Eukaryota</taxon>
        <taxon>Fungi</taxon>
        <taxon>Dikarya</taxon>
        <taxon>Ascomycota</taxon>
        <taxon>Saccharomycotina</taxon>
        <taxon>Saccharomycetes</taxon>
        <taxon>Saccharomycodales</taxon>
        <taxon>Saccharomycodaceae</taxon>
        <taxon>Hanseniaspora</taxon>
    </lineage>
</organism>
<evidence type="ECO:0008006" key="12">
    <source>
        <dbReference type="Google" id="ProtNLM"/>
    </source>
</evidence>
<dbReference type="AlphaFoldDB" id="A0A1B7TBT9"/>
<dbReference type="InterPro" id="IPR036390">
    <property type="entry name" value="WH_DNA-bd_sf"/>
</dbReference>
<accession>A0A1B7TBT9</accession>
<evidence type="ECO:0000256" key="3">
    <source>
        <dbReference type="ARBA" id="ARBA00023125"/>
    </source>
</evidence>
<evidence type="ECO:0000313" key="11">
    <source>
        <dbReference type="Proteomes" id="UP000092321"/>
    </source>
</evidence>
<name>A0A1B7TBT9_9ASCO</name>
<evidence type="ECO:0000256" key="4">
    <source>
        <dbReference type="ARBA" id="ARBA00023163"/>
    </source>
</evidence>
<dbReference type="InterPro" id="IPR036388">
    <property type="entry name" value="WH-like_DNA-bd_sf"/>
</dbReference>
<dbReference type="CDD" id="cd00059">
    <property type="entry name" value="FH_FOX"/>
    <property type="match status" value="1"/>
</dbReference>
<evidence type="ECO:0000256" key="6">
    <source>
        <dbReference type="PROSITE-ProRule" id="PRU00089"/>
    </source>
</evidence>
<dbReference type="PANTHER" id="PTHR45881:SF1">
    <property type="entry name" value="FORK HEAD PROTEIN HOMOLOG 2"/>
    <property type="match status" value="1"/>
</dbReference>
<dbReference type="PRINTS" id="PR00053">
    <property type="entry name" value="FORKHEAD"/>
</dbReference>
<sequence length="757" mass="83739">MDPILTEHVLSLLGESKESTIVSQIHNNSRHEDKDEVQAFAKLSGRDWTYYISSLRVSIGRGQPIDSHNPGKHTSGCDIDLGPAKIVSRKHADIVYNQSTGNWELHVNGRNGAKINFTKVESGPQSPNIQLFSGTIIDINGTQMMFILPDTPPMLTKFAISSIQQSIPLDHPIYKLGFPMPTLSIGEKSSKKQNKNDGLIDNHAVIHKNPLNTVISSSVRLGSEGASLGVIVGEKISKNAKNFSEKYDAGTYDMDQDLSKDEHRNIKPSFSYATLITQAFLSTPEGEMALADIYKFISDNYAYFRFKKPNWQNSVRHNLSLNKAFERVDRRSLREIEEADDSKKQDARRYYKWRVAASFQAEFIVRLENGRLGSLKRGTSIVNQLHKYYSIHGNLPTQVYYPEELLKAYNDLMGSSGEFNSATGSVGGLSHTAASRKSQISSLTQTASKIEKASLGESRSAQSDKLKHNVSVINSHPNIVLMSNIETQNAVNNNNNNQKYLKPIMPKPTQPLMFAPNSHAFKVESSVSSNGGSSNENGGNNNTNGATSPNKTHLLLNAFQHQENLEREQQLQKTATPARPSTTHSTNTANNNDNSQSNKFSDGTANTDIGSTAGNNIQEVIIDSSKKQIQQPYSATSNTFSPGVMNLLQFSSVNNTPAIGNLASNMDRSLKKTITQQQQPQQSNVRLEGEEDEEEEINSSPLKRKKQNYNTGIGNNNVSLGKTGFMMPNVLDIGDVRVTTTEKKQEKEESKNDEHST</sequence>
<evidence type="ECO:0000259" key="8">
    <source>
        <dbReference type="PROSITE" id="PS50006"/>
    </source>
</evidence>
<dbReference type="Pfam" id="PF00250">
    <property type="entry name" value="Forkhead"/>
    <property type="match status" value="1"/>
</dbReference>
<evidence type="ECO:0000259" key="9">
    <source>
        <dbReference type="PROSITE" id="PS50039"/>
    </source>
</evidence>
<gene>
    <name evidence="10" type="ORF">HANVADRAFT_53365</name>
</gene>
<feature type="region of interest" description="Disordered" evidence="7">
    <location>
        <begin position="735"/>
        <end position="757"/>
    </location>
</feature>
<dbReference type="Pfam" id="PF00498">
    <property type="entry name" value="FHA"/>
    <property type="match status" value="1"/>
</dbReference>
<dbReference type="EMBL" id="LXPE01000022">
    <property type="protein sequence ID" value="OBA26204.1"/>
    <property type="molecule type" value="Genomic_DNA"/>
</dbReference>
<keyword evidence="5 6" id="KW-0539">Nucleus</keyword>
<dbReference type="CDD" id="cd22701">
    <property type="entry name" value="FHA_FKH1-like"/>
    <property type="match status" value="1"/>
</dbReference>
<keyword evidence="3 6" id="KW-0238">DNA-binding</keyword>